<evidence type="ECO:0000313" key="1">
    <source>
        <dbReference type="EMBL" id="CAG8592000.1"/>
    </source>
</evidence>
<accession>A0A9N9GC41</accession>
<proteinExistence type="predicted"/>
<organism evidence="1 2">
    <name type="scientific">Acaulospora morrowiae</name>
    <dbReference type="NCBI Taxonomy" id="94023"/>
    <lineage>
        <taxon>Eukaryota</taxon>
        <taxon>Fungi</taxon>
        <taxon>Fungi incertae sedis</taxon>
        <taxon>Mucoromycota</taxon>
        <taxon>Glomeromycotina</taxon>
        <taxon>Glomeromycetes</taxon>
        <taxon>Diversisporales</taxon>
        <taxon>Acaulosporaceae</taxon>
        <taxon>Acaulospora</taxon>
    </lineage>
</organism>
<evidence type="ECO:0000313" key="2">
    <source>
        <dbReference type="Proteomes" id="UP000789342"/>
    </source>
</evidence>
<gene>
    <name evidence="1" type="ORF">AMORRO_LOCUS7388</name>
</gene>
<dbReference type="Proteomes" id="UP000789342">
    <property type="component" value="Unassembled WGS sequence"/>
</dbReference>
<feature type="non-terminal residue" evidence="1">
    <location>
        <position position="1"/>
    </location>
</feature>
<reference evidence="1" key="1">
    <citation type="submission" date="2021-06" db="EMBL/GenBank/DDBJ databases">
        <authorList>
            <person name="Kallberg Y."/>
            <person name="Tangrot J."/>
            <person name="Rosling A."/>
        </authorList>
    </citation>
    <scope>NUCLEOTIDE SEQUENCE</scope>
    <source>
        <strain evidence="1">CL551</strain>
    </source>
</reference>
<sequence length="51" mass="5679">DSSTFCLHDDNASHPLGIPKRTALKIQVACLLRISPCPQVMSTRRPNGFRE</sequence>
<dbReference type="AlphaFoldDB" id="A0A9N9GC41"/>
<comment type="caution">
    <text evidence="1">The sequence shown here is derived from an EMBL/GenBank/DDBJ whole genome shotgun (WGS) entry which is preliminary data.</text>
</comment>
<keyword evidence="2" id="KW-1185">Reference proteome</keyword>
<name>A0A9N9GC41_9GLOM</name>
<protein>
    <submittedName>
        <fullName evidence="1">7967_t:CDS:1</fullName>
    </submittedName>
</protein>
<dbReference type="EMBL" id="CAJVPV010005507">
    <property type="protein sequence ID" value="CAG8592000.1"/>
    <property type="molecule type" value="Genomic_DNA"/>
</dbReference>